<dbReference type="InterPro" id="IPR015943">
    <property type="entry name" value="WD40/YVTN_repeat-like_dom_sf"/>
</dbReference>
<dbReference type="SUPFAM" id="SSF50978">
    <property type="entry name" value="WD40 repeat-like"/>
    <property type="match status" value="1"/>
</dbReference>
<keyword evidence="2" id="KW-0677">Repeat</keyword>
<dbReference type="SMART" id="SM00320">
    <property type="entry name" value="WD40"/>
    <property type="match status" value="6"/>
</dbReference>
<dbReference type="PANTHER" id="PTHR19920:SF0">
    <property type="entry name" value="CYTOSOLIC IRON-SULFUR PROTEIN ASSEMBLY PROTEIN CIAO1-RELATED"/>
    <property type="match status" value="1"/>
</dbReference>
<dbReference type="PANTHER" id="PTHR19920">
    <property type="entry name" value="WD40 PROTEIN CIAO1"/>
    <property type="match status" value="1"/>
</dbReference>
<dbReference type="PROSITE" id="PS50082">
    <property type="entry name" value="WD_REPEATS_2"/>
    <property type="match status" value="2"/>
</dbReference>
<feature type="region of interest" description="Disordered" evidence="5">
    <location>
        <begin position="377"/>
        <end position="402"/>
    </location>
</feature>
<feature type="compositionally biased region" description="Low complexity" evidence="5">
    <location>
        <begin position="1"/>
        <end position="13"/>
    </location>
</feature>
<gene>
    <name evidence="3 6" type="primary">CIA1</name>
    <name evidence="6" type="ORF">SLS58_007683</name>
</gene>
<evidence type="ECO:0000313" key="7">
    <source>
        <dbReference type="Proteomes" id="UP001521184"/>
    </source>
</evidence>
<protein>
    <recommendedName>
        <fullName evidence="3">Probable cytosolic iron-sulfur protein assembly protein 1</fullName>
    </recommendedName>
</protein>
<organism evidence="6 7">
    <name type="scientific">Diplodia intermedia</name>
    <dbReference type="NCBI Taxonomy" id="856260"/>
    <lineage>
        <taxon>Eukaryota</taxon>
        <taxon>Fungi</taxon>
        <taxon>Dikarya</taxon>
        <taxon>Ascomycota</taxon>
        <taxon>Pezizomycotina</taxon>
        <taxon>Dothideomycetes</taxon>
        <taxon>Dothideomycetes incertae sedis</taxon>
        <taxon>Botryosphaeriales</taxon>
        <taxon>Botryosphaeriaceae</taxon>
        <taxon>Diplodia</taxon>
    </lineage>
</organism>
<reference evidence="6 7" key="1">
    <citation type="journal article" date="2023" name="Plant Dis.">
        <title>First Report of Diplodia intermedia Causing Canker and Dieback Diseases on Apple Trees in Canada.</title>
        <authorList>
            <person name="Ellouze W."/>
            <person name="Ilyukhin E."/>
            <person name="Sulman M."/>
            <person name="Ali S."/>
        </authorList>
    </citation>
    <scope>NUCLEOTIDE SEQUENCE [LARGE SCALE GENOMIC DNA]</scope>
    <source>
        <strain evidence="6 7">M45-28</strain>
    </source>
</reference>
<comment type="similarity">
    <text evidence="3">Belongs to the WD repeat CIA1 family.</text>
</comment>
<evidence type="ECO:0000256" key="3">
    <source>
        <dbReference type="HAMAP-Rule" id="MF_03037"/>
    </source>
</evidence>
<name>A0ABR3TJF2_9PEZI</name>
<dbReference type="InterPro" id="IPR036322">
    <property type="entry name" value="WD40_repeat_dom_sf"/>
</dbReference>
<feature type="repeat" description="WD" evidence="4">
    <location>
        <begin position="143"/>
        <end position="175"/>
    </location>
</feature>
<dbReference type="EMBL" id="JAKEKT020000060">
    <property type="protein sequence ID" value="KAL1639624.1"/>
    <property type="molecule type" value="Genomic_DNA"/>
</dbReference>
<dbReference type="Gene3D" id="2.130.10.10">
    <property type="entry name" value="YVTN repeat-like/Quinoprotein amine dehydrogenase"/>
    <property type="match status" value="1"/>
</dbReference>
<dbReference type="InterPro" id="IPR028608">
    <property type="entry name" value="CIAO1/Cia1"/>
</dbReference>
<accession>A0ABR3TJF2</accession>
<evidence type="ECO:0000256" key="2">
    <source>
        <dbReference type="ARBA" id="ARBA00022737"/>
    </source>
</evidence>
<feature type="repeat" description="WD" evidence="4">
    <location>
        <begin position="189"/>
        <end position="220"/>
    </location>
</feature>
<evidence type="ECO:0000256" key="5">
    <source>
        <dbReference type="SAM" id="MobiDB-lite"/>
    </source>
</evidence>
<feature type="region of interest" description="Disordered" evidence="5">
    <location>
        <begin position="1"/>
        <end position="20"/>
    </location>
</feature>
<comment type="caution">
    <text evidence="6">The sequence shown here is derived from an EMBL/GenBank/DDBJ whole genome shotgun (WGS) entry which is preliminary data.</text>
</comment>
<dbReference type="HAMAP" id="MF_03037">
    <property type="entry name" value="ciao1"/>
    <property type="match status" value="1"/>
</dbReference>
<sequence>MPSTTTTTTDDQQQPPPPPLLHALATLTPPSAARTWMSAPHPTLPVVATASSDRTVRVYSLASFALASTVAGGHKRSPNAGGGGSGMGESVLATGSFDASAGIWRKWEGGANRSGVLRAEGDVEGEDEEEEEDDEEWRFSVILDGHESEIKSVAWSASGQFLATCSRDKSVWVWEEVEADDGFETVAVLQEHEADVKCVAWHPAEDVLASASYDDTIRLYREDVDDWTAVACLAGHEATVWCVDFEAVEVSGLRVEEEGAELPPLSEEVKAERAGLLRDRVASGSRLVSCSDDLTVRVWKMVPKDDDNDGAAAAAGGRNGMPSILRTSSIEEEWVQEAVLPRRHGRAIYSVSWSKKSGLIASTGSDGKIVVYREQWRSRRDNGGGGGDGDAAAEEGEQKKEAQQSLTEWVVVAEVEGAHDVFEINHVAWAQRRDKGRTSEDEEVIISTGDDGEAKLWTLP</sequence>
<feature type="region of interest" description="Disordered" evidence="5">
    <location>
        <begin position="116"/>
        <end position="136"/>
    </location>
</feature>
<proteinExistence type="inferred from homology"/>
<keyword evidence="1 4" id="KW-0853">WD repeat</keyword>
<dbReference type="Pfam" id="PF00400">
    <property type="entry name" value="WD40"/>
    <property type="match status" value="4"/>
</dbReference>
<comment type="function">
    <text evidence="3">Essential component of the cytosolic iron-sulfur (Fe/S) protein assembly machinery. Required for the maturation of extramitochondrial Fe/S proteins.</text>
</comment>
<evidence type="ECO:0000256" key="1">
    <source>
        <dbReference type="ARBA" id="ARBA00022574"/>
    </source>
</evidence>
<keyword evidence="7" id="KW-1185">Reference proteome</keyword>
<evidence type="ECO:0000256" key="4">
    <source>
        <dbReference type="PROSITE-ProRule" id="PRU00221"/>
    </source>
</evidence>
<dbReference type="PROSITE" id="PS50294">
    <property type="entry name" value="WD_REPEATS_REGION"/>
    <property type="match status" value="2"/>
</dbReference>
<dbReference type="InterPro" id="IPR001680">
    <property type="entry name" value="WD40_rpt"/>
</dbReference>
<feature type="compositionally biased region" description="Acidic residues" evidence="5">
    <location>
        <begin position="122"/>
        <end position="136"/>
    </location>
</feature>
<evidence type="ECO:0000313" key="6">
    <source>
        <dbReference type="EMBL" id="KAL1639624.1"/>
    </source>
</evidence>
<dbReference type="Proteomes" id="UP001521184">
    <property type="component" value="Unassembled WGS sequence"/>
</dbReference>